<dbReference type="Gene3D" id="3.30.70.1120">
    <property type="entry name" value="TT1725-like"/>
    <property type="match status" value="1"/>
</dbReference>
<dbReference type="SUPFAM" id="SSF103007">
    <property type="entry name" value="Hypothetical protein TT1725"/>
    <property type="match status" value="1"/>
</dbReference>
<reference evidence="2" key="1">
    <citation type="submission" date="2011-10" db="EMBL/GenBank/DDBJ databases">
        <title>The complete genome of chromosome of Thermovirga lienii DSM 17291.</title>
        <authorList>
            <consortium name="US DOE Joint Genome Institute (JGI-PGF)"/>
            <person name="Lucas S."/>
            <person name="Copeland A."/>
            <person name="Lapidus A."/>
            <person name="Glavina del Rio T."/>
            <person name="Dalin E."/>
            <person name="Tice H."/>
            <person name="Bruce D."/>
            <person name="Goodwin L."/>
            <person name="Pitluck S."/>
            <person name="Peters L."/>
            <person name="Mikhailova N."/>
            <person name="Saunders E."/>
            <person name="Kyrpides N."/>
            <person name="Mavromatis K."/>
            <person name="Ivanova N."/>
            <person name="Last F.I."/>
            <person name="Brettin T."/>
            <person name="Detter J.C."/>
            <person name="Han C."/>
            <person name="Larimer F."/>
            <person name="Land M."/>
            <person name="Hauser L."/>
            <person name="Markowitz V."/>
            <person name="Cheng J.-F."/>
            <person name="Hugenholtz P."/>
            <person name="Woyke T."/>
            <person name="Wu D."/>
            <person name="Spring S."/>
            <person name="Schroeder M."/>
            <person name="Brambilla E.-M."/>
            <person name="Klenk H.-P."/>
            <person name="Eisen J.A."/>
        </authorList>
    </citation>
    <scope>NUCLEOTIDE SEQUENCE [LARGE SCALE GENOMIC DNA]</scope>
    <source>
        <strain evidence="2">ATCC BAA-1197 / DSM 17291 / Cas60314</strain>
    </source>
</reference>
<dbReference type="InterPro" id="IPR036746">
    <property type="entry name" value="TT1725-like_sf"/>
</dbReference>
<organism evidence="1 2">
    <name type="scientific">Thermovirga lienii (strain ATCC BAA-1197 / DSM 17291 / Cas60314)</name>
    <dbReference type="NCBI Taxonomy" id="580340"/>
    <lineage>
        <taxon>Bacteria</taxon>
        <taxon>Thermotogati</taxon>
        <taxon>Synergistota</taxon>
        <taxon>Synergistia</taxon>
        <taxon>Synergistales</taxon>
        <taxon>Thermovirgaceae</taxon>
        <taxon>Thermovirga</taxon>
    </lineage>
</organism>
<evidence type="ECO:0000313" key="2">
    <source>
        <dbReference type="Proteomes" id="UP000005868"/>
    </source>
</evidence>
<reference evidence="1 2" key="2">
    <citation type="journal article" date="2012" name="Stand. Genomic Sci.">
        <title>Genome sequence of the moderately thermophilic, amino-acid-degrading and sulfur-reducing bacterium Thermovirga lienii type strain (Cas60314(T)).</title>
        <authorList>
            <person name="Goker M."/>
            <person name="Saunders E."/>
            <person name="Lapidus A."/>
            <person name="Nolan M."/>
            <person name="Lucas S."/>
            <person name="Hammon N."/>
            <person name="Deshpande S."/>
            <person name="Cheng J.F."/>
            <person name="Han C."/>
            <person name="Tapia R."/>
            <person name="Goodwin L.A."/>
            <person name="Pitluck S."/>
            <person name="Liolios K."/>
            <person name="Mavromatis K."/>
            <person name="Pagani I."/>
            <person name="Ivanova N."/>
            <person name="Mikhailova N."/>
            <person name="Pati A."/>
            <person name="Chen A."/>
            <person name="Palaniappan K."/>
            <person name="Land M."/>
            <person name="Chang Y.J."/>
            <person name="Jeffries C.D."/>
            <person name="Brambilla E.M."/>
            <person name="Rohde M."/>
            <person name="Spring S."/>
            <person name="Detter J.C."/>
            <person name="Woyke T."/>
            <person name="Bristow J."/>
            <person name="Eisen J.A."/>
            <person name="Markowitz V."/>
            <person name="Hugenholtz P."/>
            <person name="Kyrpides N.C."/>
            <person name="Klenk H.P."/>
        </authorList>
    </citation>
    <scope>NUCLEOTIDE SEQUENCE [LARGE SCALE GENOMIC DNA]</scope>
    <source>
        <strain evidence="2">ATCC BAA-1197 / DSM 17291 / Cas60314</strain>
    </source>
</reference>
<dbReference type="OrthoDB" id="9809023at2"/>
<dbReference type="PANTHER" id="PTHR36441:SF1">
    <property type="entry name" value="DUF503 DOMAIN-CONTAINING PROTEIN"/>
    <property type="match status" value="1"/>
</dbReference>
<name>G7V9V8_THELD</name>
<dbReference type="InterPro" id="IPR007546">
    <property type="entry name" value="DUF503"/>
</dbReference>
<gene>
    <name evidence="1" type="ordered locus">Tlie_0925</name>
</gene>
<proteinExistence type="predicted"/>
<keyword evidence="2" id="KW-1185">Reference proteome</keyword>
<dbReference type="Proteomes" id="UP000005868">
    <property type="component" value="Chromosome"/>
</dbReference>
<dbReference type="eggNOG" id="COG1550">
    <property type="taxonomic scope" value="Bacteria"/>
</dbReference>
<sequence length="110" mass="12774">MRMWRSYESPVFGILMLEIKVQGAKSLKDRRQVFRSLQTLLRKRWNVSVTDLGPSGSWSDLAMAVGIVGSSFDSVEDTLSDVMRFLNMKEELSEFSIVRMKREVEKYDVF</sequence>
<dbReference type="PANTHER" id="PTHR36441">
    <property type="entry name" value="HYPOTHETICAL CYTOSOLIC PROTEIN"/>
    <property type="match status" value="1"/>
</dbReference>
<protein>
    <recommendedName>
        <fullName evidence="3">DUF503 domain-containing protein</fullName>
    </recommendedName>
</protein>
<dbReference type="Pfam" id="PF04456">
    <property type="entry name" value="DUF503"/>
    <property type="match status" value="1"/>
</dbReference>
<dbReference type="HOGENOM" id="CLU_149981_4_0_0"/>
<dbReference type="KEGG" id="tli:Tlie_0925"/>
<evidence type="ECO:0008006" key="3">
    <source>
        <dbReference type="Google" id="ProtNLM"/>
    </source>
</evidence>
<dbReference type="STRING" id="580340.Tlie_0925"/>
<dbReference type="EMBL" id="CP003096">
    <property type="protein sequence ID" value="AER66658.1"/>
    <property type="molecule type" value="Genomic_DNA"/>
</dbReference>
<dbReference type="AlphaFoldDB" id="G7V9V8"/>
<evidence type="ECO:0000313" key="1">
    <source>
        <dbReference type="EMBL" id="AER66658.1"/>
    </source>
</evidence>
<accession>G7V9V8</accession>